<dbReference type="AlphaFoldDB" id="A0A4Q7KET3"/>
<dbReference type="Proteomes" id="UP000294257">
    <property type="component" value="Unassembled WGS sequence"/>
</dbReference>
<gene>
    <name evidence="1" type="ORF">EV193_111150</name>
</gene>
<organism evidence="1 2">
    <name type="scientific">Herbihabitans rhizosphaerae</name>
    <dbReference type="NCBI Taxonomy" id="1872711"/>
    <lineage>
        <taxon>Bacteria</taxon>
        <taxon>Bacillati</taxon>
        <taxon>Actinomycetota</taxon>
        <taxon>Actinomycetes</taxon>
        <taxon>Pseudonocardiales</taxon>
        <taxon>Pseudonocardiaceae</taxon>
        <taxon>Herbihabitans</taxon>
    </lineage>
</organism>
<evidence type="ECO:0000313" key="2">
    <source>
        <dbReference type="Proteomes" id="UP000294257"/>
    </source>
</evidence>
<comment type="caution">
    <text evidence="1">The sequence shown here is derived from an EMBL/GenBank/DDBJ whole genome shotgun (WGS) entry which is preliminary data.</text>
</comment>
<dbReference type="RefSeq" id="WP_130347719.1">
    <property type="nucleotide sequence ID" value="NZ_SGWQ01000011.1"/>
</dbReference>
<protein>
    <submittedName>
        <fullName evidence="1">Uncharacterized protein</fullName>
    </submittedName>
</protein>
<dbReference type="EMBL" id="SGWQ01000011">
    <property type="protein sequence ID" value="RZS32765.1"/>
    <property type="molecule type" value="Genomic_DNA"/>
</dbReference>
<dbReference type="OrthoDB" id="3696261at2"/>
<accession>A0A4Q7KET3</accession>
<keyword evidence="2" id="KW-1185">Reference proteome</keyword>
<sequence>MDGMSRIQPENPKREWLVRCEDGGGDLAVCAITVSRGTIELFGPDDEQTTLSGSHIADYRQALDEAIAQAEHDLSGTPVT</sequence>
<reference evidence="1 2" key="1">
    <citation type="submission" date="2019-02" db="EMBL/GenBank/DDBJ databases">
        <title>Genomic Encyclopedia of Type Strains, Phase IV (KMG-IV): sequencing the most valuable type-strain genomes for metagenomic binning, comparative biology and taxonomic classification.</title>
        <authorList>
            <person name="Goeker M."/>
        </authorList>
    </citation>
    <scope>NUCLEOTIDE SEQUENCE [LARGE SCALE GENOMIC DNA]</scope>
    <source>
        <strain evidence="1 2">DSM 101727</strain>
    </source>
</reference>
<proteinExistence type="predicted"/>
<evidence type="ECO:0000313" key="1">
    <source>
        <dbReference type="EMBL" id="RZS32765.1"/>
    </source>
</evidence>
<name>A0A4Q7KET3_9PSEU</name>